<gene>
    <name evidence="2" type="ORF">niasHT_008160</name>
</gene>
<sequence>MKYLPPELLDEMAFYVYPNQRFSKILTSSWLLLEFLMPRIKRWKEILKLSRSEVIKKHKLAKDDLPWTNFVTVAKKDSVCTDFLNTFTELFKEEDFYNSIDGSMLNLLLSNLRELYPRVKQTCAWLDLLIQAKLFPATMLLIEELCKFIESPGLYFGAVPESTSEEDPYQTVACVGPTKNADGLQSTSSSLAPIPPPKQKPIVPSRQRLPGDLLSELSEVPPKIADRPPPQIKSCGRRLPLSPAVDLRSEHLQKRIFGRAGLSLCPQPSADNSPFPPPQEPFSSTGTPPNASASVQGSVQGQKSGGEKGQKDETSPGSEPKSNKRSRK</sequence>
<keyword evidence="3" id="KW-1185">Reference proteome</keyword>
<dbReference type="EMBL" id="JBICBT010000207">
    <property type="protein sequence ID" value="KAL3120868.1"/>
    <property type="molecule type" value="Genomic_DNA"/>
</dbReference>
<feature type="compositionally biased region" description="Basic and acidic residues" evidence="1">
    <location>
        <begin position="305"/>
        <end position="314"/>
    </location>
</feature>
<feature type="region of interest" description="Disordered" evidence="1">
    <location>
        <begin position="263"/>
        <end position="328"/>
    </location>
</feature>
<comment type="caution">
    <text evidence="2">The sequence shown here is derived from an EMBL/GenBank/DDBJ whole genome shotgun (WGS) entry which is preliminary data.</text>
</comment>
<proteinExistence type="predicted"/>
<protein>
    <submittedName>
        <fullName evidence="2">Uncharacterized protein</fullName>
    </submittedName>
</protein>
<evidence type="ECO:0000313" key="3">
    <source>
        <dbReference type="Proteomes" id="UP001620626"/>
    </source>
</evidence>
<reference evidence="2 3" key="1">
    <citation type="submission" date="2024-10" db="EMBL/GenBank/DDBJ databases">
        <authorList>
            <person name="Kim D."/>
        </authorList>
    </citation>
    <scope>NUCLEOTIDE SEQUENCE [LARGE SCALE GENOMIC DNA]</scope>
    <source>
        <strain evidence="2">BH-2024</strain>
    </source>
</reference>
<feature type="compositionally biased region" description="Low complexity" evidence="1">
    <location>
        <begin position="291"/>
        <end position="302"/>
    </location>
</feature>
<dbReference type="AlphaFoldDB" id="A0ABD2M0K0"/>
<dbReference type="Proteomes" id="UP001620626">
    <property type="component" value="Unassembled WGS sequence"/>
</dbReference>
<organism evidence="2 3">
    <name type="scientific">Heterodera trifolii</name>
    <dbReference type="NCBI Taxonomy" id="157864"/>
    <lineage>
        <taxon>Eukaryota</taxon>
        <taxon>Metazoa</taxon>
        <taxon>Ecdysozoa</taxon>
        <taxon>Nematoda</taxon>
        <taxon>Chromadorea</taxon>
        <taxon>Rhabditida</taxon>
        <taxon>Tylenchina</taxon>
        <taxon>Tylenchomorpha</taxon>
        <taxon>Tylenchoidea</taxon>
        <taxon>Heteroderidae</taxon>
        <taxon>Heteroderinae</taxon>
        <taxon>Heterodera</taxon>
    </lineage>
</organism>
<name>A0ABD2M0K0_9BILA</name>
<evidence type="ECO:0000313" key="2">
    <source>
        <dbReference type="EMBL" id="KAL3120868.1"/>
    </source>
</evidence>
<accession>A0ABD2M0K0</accession>
<evidence type="ECO:0000256" key="1">
    <source>
        <dbReference type="SAM" id="MobiDB-lite"/>
    </source>
</evidence>
<feature type="region of interest" description="Disordered" evidence="1">
    <location>
        <begin position="183"/>
        <end position="238"/>
    </location>
</feature>